<dbReference type="EMBL" id="JAUSRR010000002">
    <property type="protein sequence ID" value="MDP9922576.1"/>
    <property type="molecule type" value="Genomic_DNA"/>
</dbReference>
<gene>
    <name evidence="2" type="ORF">J2W25_001591</name>
</gene>
<dbReference type="RefSeq" id="WP_307636186.1">
    <property type="nucleotide sequence ID" value="NZ_JAUSRR010000002.1"/>
</dbReference>
<organism evidence="2 3">
    <name type="scientific">Variovorax boronicumulans</name>
    <dbReference type="NCBI Taxonomy" id="436515"/>
    <lineage>
        <taxon>Bacteria</taxon>
        <taxon>Pseudomonadati</taxon>
        <taxon>Pseudomonadota</taxon>
        <taxon>Betaproteobacteria</taxon>
        <taxon>Burkholderiales</taxon>
        <taxon>Comamonadaceae</taxon>
        <taxon>Variovorax</taxon>
    </lineage>
</organism>
<accession>A0AAW8DTM4</accession>
<dbReference type="Proteomes" id="UP001244295">
    <property type="component" value="Unassembled WGS sequence"/>
</dbReference>
<dbReference type="Gene3D" id="2.30.130.30">
    <property type="entry name" value="Hypothetical protein"/>
    <property type="match status" value="1"/>
</dbReference>
<evidence type="ECO:0000313" key="2">
    <source>
        <dbReference type="EMBL" id="MDP9922576.1"/>
    </source>
</evidence>
<protein>
    <submittedName>
        <fullName evidence="2">Transcriptional regulator</fullName>
    </submittedName>
</protein>
<evidence type="ECO:0000256" key="1">
    <source>
        <dbReference type="SAM" id="MobiDB-lite"/>
    </source>
</evidence>
<sequence length="166" mass="18371">MNNPQNVLISLEERHAENILDGTKTVELRRRPMHVAIGATVWFYVKVPVGSVIGCAKVAGAHTLAPNTLWNRFGSVSGLQRREFFEYFSGLPAAFALSLQEPCRLATPIPLSELRDVSSGFHPPQFFANVASDGPLFQAMSRGLRTERPTVPQRSRTRREPALAMA</sequence>
<name>A0AAW8DTM4_9BURK</name>
<reference evidence="2" key="1">
    <citation type="submission" date="2023-07" db="EMBL/GenBank/DDBJ databases">
        <title>Sorghum-associated microbial communities from plants grown in Nebraska, USA.</title>
        <authorList>
            <person name="Schachtman D."/>
        </authorList>
    </citation>
    <scope>NUCLEOTIDE SEQUENCE</scope>
    <source>
        <strain evidence="2">DS2795</strain>
    </source>
</reference>
<dbReference type="InterPro" id="IPR015947">
    <property type="entry name" value="PUA-like_sf"/>
</dbReference>
<proteinExistence type="predicted"/>
<dbReference type="SUPFAM" id="SSF88697">
    <property type="entry name" value="PUA domain-like"/>
    <property type="match status" value="1"/>
</dbReference>
<feature type="region of interest" description="Disordered" evidence="1">
    <location>
        <begin position="142"/>
        <end position="166"/>
    </location>
</feature>
<comment type="caution">
    <text evidence="2">The sequence shown here is derived from an EMBL/GenBank/DDBJ whole genome shotgun (WGS) entry which is preliminary data.</text>
</comment>
<dbReference type="AlphaFoldDB" id="A0AAW8DTM4"/>
<evidence type="ECO:0000313" key="3">
    <source>
        <dbReference type="Proteomes" id="UP001244295"/>
    </source>
</evidence>